<sequence>MHFPALLIRQTMVGLVKVPSSHIRAVPCISGIRHKPLPKAALQLDGKSLVQVLLGPLPHEAIVKRNGGANSFSDSPLVGGQAGGVLSHVMRKDYEGLNFGSGQSGRLDRQVPVTEKCASWIVQAQLLQRPFYVVGRRCCLSSVRTLRRARALFAIRPALAVRRPWDPGSPEEVILDVCAGVPLTVAWRHSRLVFLGPSFSFSFPTVTGTEIDASQRQADGRKMPPRPLEKQIRLVECGTGLDPSCTKHGGGGEGEGRERFRNQDLSDLSHGGESGCRAWGSQVLRMSPFKVRGDGVARIKDGRHSTGGGGKMLHRISTVEGMQMGMKKYEEVLHDTRPSPDPRSEDEDRSAAAPHFGAADLPFPRMRRGSTLKHPRQVVADHFSHPLAVGYYLHAARCESVRNSSRLYTALTGWETPTACKNRDPQARRQRLKEHFRSLSSVPGTWDYVRNVGGYGLMHAPSLIHPSQSRAIALPRAATCYTTHGALPDPVRLEGKCATLGPLSCTVGIVVP</sequence>
<protein>
    <submittedName>
        <fullName evidence="2">Uncharacterized protein</fullName>
    </submittedName>
</protein>
<dbReference type="RefSeq" id="XP_026621854.1">
    <property type="nucleotide sequence ID" value="XM_026769582.1"/>
</dbReference>
<accession>A0A3F3PPZ1</accession>
<evidence type="ECO:0000256" key="1">
    <source>
        <dbReference type="SAM" id="MobiDB-lite"/>
    </source>
</evidence>
<feature type="region of interest" description="Disordered" evidence="1">
    <location>
        <begin position="334"/>
        <end position="364"/>
    </location>
</feature>
<organism evidence="2 3">
    <name type="scientific">Aspergillus welwitschiae</name>
    <dbReference type="NCBI Taxonomy" id="1341132"/>
    <lineage>
        <taxon>Eukaryota</taxon>
        <taxon>Fungi</taxon>
        <taxon>Dikarya</taxon>
        <taxon>Ascomycota</taxon>
        <taxon>Pezizomycotina</taxon>
        <taxon>Eurotiomycetes</taxon>
        <taxon>Eurotiomycetidae</taxon>
        <taxon>Eurotiales</taxon>
        <taxon>Aspergillaceae</taxon>
        <taxon>Aspergillus</taxon>
        <taxon>Aspergillus subgen. Circumdati</taxon>
    </lineage>
</organism>
<feature type="compositionally biased region" description="Basic and acidic residues" evidence="1">
    <location>
        <begin position="334"/>
        <end position="343"/>
    </location>
</feature>
<reference evidence="2 3" key="1">
    <citation type="submission" date="2018-07" db="EMBL/GenBank/DDBJ databases">
        <title>The genomes of Aspergillus section Nigri reveals drivers in fungal speciation.</title>
        <authorList>
            <consortium name="DOE Joint Genome Institute"/>
            <person name="Vesth T.C."/>
            <person name="Nybo J."/>
            <person name="Theobald S."/>
            <person name="Brandl J."/>
            <person name="Frisvad J.C."/>
            <person name="Nielsen K.F."/>
            <person name="Lyhne E.K."/>
            <person name="Kogle M.E."/>
            <person name="Kuo A."/>
            <person name="Riley R."/>
            <person name="Clum A."/>
            <person name="Nolan M."/>
            <person name="Lipzen A."/>
            <person name="Salamov A."/>
            <person name="Henrissat B."/>
            <person name="Wiebenga A."/>
            <person name="De vries R.P."/>
            <person name="Grigoriev I.V."/>
            <person name="Mortensen U.H."/>
            <person name="Andersen M.R."/>
            <person name="Baker S.E."/>
        </authorList>
    </citation>
    <scope>NUCLEOTIDE SEQUENCE [LARGE SCALE GENOMIC DNA]</scope>
    <source>
        <strain evidence="2 3">CBS 139.54b</strain>
    </source>
</reference>
<dbReference type="GeneID" id="38137938"/>
<gene>
    <name evidence="2" type="ORF">BDQ94DRAFT_162599</name>
</gene>
<dbReference type="AlphaFoldDB" id="A0A3F3PPZ1"/>
<name>A0A3F3PPZ1_9EURO</name>
<dbReference type="Proteomes" id="UP000253729">
    <property type="component" value="Unassembled WGS sequence"/>
</dbReference>
<evidence type="ECO:0000313" key="3">
    <source>
        <dbReference type="Proteomes" id="UP000253729"/>
    </source>
</evidence>
<keyword evidence="3" id="KW-1185">Reference proteome</keyword>
<dbReference type="EMBL" id="KZ852073">
    <property type="protein sequence ID" value="RDH28832.1"/>
    <property type="molecule type" value="Genomic_DNA"/>
</dbReference>
<evidence type="ECO:0000313" key="2">
    <source>
        <dbReference type="EMBL" id="RDH28832.1"/>
    </source>
</evidence>
<proteinExistence type="predicted"/>